<keyword evidence="5" id="KW-1185">Reference proteome</keyword>
<dbReference type="CDD" id="cd00077">
    <property type="entry name" value="HDc"/>
    <property type="match status" value="1"/>
</dbReference>
<dbReference type="PRINTS" id="PR00387">
    <property type="entry name" value="PDIESTERASE1"/>
</dbReference>
<dbReference type="InterPro" id="IPR023174">
    <property type="entry name" value="PDEase_CS"/>
</dbReference>
<dbReference type="PANTHER" id="PTHR11347">
    <property type="entry name" value="CYCLIC NUCLEOTIDE PHOSPHODIESTERASE"/>
    <property type="match status" value="1"/>
</dbReference>
<dbReference type="InterPro" id="IPR036971">
    <property type="entry name" value="PDEase_catalytic_dom_sf"/>
</dbReference>
<dbReference type="Pfam" id="PF00233">
    <property type="entry name" value="PDEase_I"/>
    <property type="match status" value="1"/>
</dbReference>
<dbReference type="SUPFAM" id="SSF109604">
    <property type="entry name" value="HD-domain/PDEase-like"/>
    <property type="match status" value="1"/>
</dbReference>
<name>A0ABY6LDX9_9ARAC</name>
<dbReference type="EMBL" id="CP092877">
    <property type="protein sequence ID" value="UYV77685.1"/>
    <property type="molecule type" value="Genomic_DNA"/>
</dbReference>
<evidence type="ECO:0000256" key="2">
    <source>
        <dbReference type="ARBA" id="ARBA00022801"/>
    </source>
</evidence>
<evidence type="ECO:0000259" key="3">
    <source>
        <dbReference type="PROSITE" id="PS51845"/>
    </source>
</evidence>
<keyword evidence="2" id="KW-0378">Hydrolase</keyword>
<evidence type="ECO:0000256" key="1">
    <source>
        <dbReference type="ARBA" id="ARBA00022723"/>
    </source>
</evidence>
<accession>A0ABY6LDX9</accession>
<dbReference type="PROSITE" id="PS00126">
    <property type="entry name" value="PDEASE_I_1"/>
    <property type="match status" value="1"/>
</dbReference>
<keyword evidence="1" id="KW-0479">Metal-binding</keyword>
<dbReference type="InterPro" id="IPR003607">
    <property type="entry name" value="HD/PDEase_dom"/>
</dbReference>
<feature type="domain" description="PDEase" evidence="3">
    <location>
        <begin position="28"/>
        <end position="259"/>
    </location>
</feature>
<dbReference type="InterPro" id="IPR002073">
    <property type="entry name" value="PDEase_catalytic_dom"/>
</dbReference>
<proteinExistence type="predicted"/>
<dbReference type="PROSITE" id="PS51845">
    <property type="entry name" value="PDEASE_I_2"/>
    <property type="match status" value="1"/>
</dbReference>
<dbReference type="InterPro" id="IPR023088">
    <property type="entry name" value="PDEase"/>
</dbReference>
<reference evidence="4 5" key="1">
    <citation type="submission" date="2022-01" db="EMBL/GenBank/DDBJ databases">
        <title>A chromosomal length assembly of Cordylochernes scorpioides.</title>
        <authorList>
            <person name="Zeh D."/>
            <person name="Zeh J."/>
        </authorList>
    </citation>
    <scope>NUCLEOTIDE SEQUENCE [LARGE SCALE GENOMIC DNA]</scope>
    <source>
        <strain evidence="4">IN4F17</strain>
        <tissue evidence="4">Whole Body</tissue>
    </source>
</reference>
<gene>
    <name evidence="4" type="ORF">LAZ67_15001923</name>
</gene>
<dbReference type="Proteomes" id="UP001235939">
    <property type="component" value="Chromosome 15"/>
</dbReference>
<dbReference type="Gene3D" id="1.10.1300.10">
    <property type="entry name" value="3'5'-cyclic nucleotide phosphodiesterase, catalytic domain"/>
    <property type="match status" value="1"/>
</dbReference>
<evidence type="ECO:0000313" key="5">
    <source>
        <dbReference type="Proteomes" id="UP001235939"/>
    </source>
</evidence>
<evidence type="ECO:0000313" key="4">
    <source>
        <dbReference type="EMBL" id="UYV77685.1"/>
    </source>
</evidence>
<protein>
    <recommendedName>
        <fullName evidence="3">PDEase domain-containing protein</fullName>
    </recommendedName>
</protein>
<sequence length="259" mass="29703">MLQLYDKIRRSEQKYKVALEILAYHNTCTEEEVAEARRAPPPPSPRLLSEITFSPYQLNSNEKVSATIYMFQDLFGLQRIFINKIQFAKRRTFFKAITLGVSRFEMESVIRFTLTVRKNYRRVPYHNWAHGFSVANAMYAIIKKAPGAFRPLEELSLFVACLCHDLDHRGKTNQFLVNSASPLAAIYTTSTLEHHHFNMTVTILQVLGNIKHCILATDLALFFPNKARLQNLVDEGKFDWSHPDHSSSFDAVFISSSVA</sequence>
<organism evidence="4 5">
    <name type="scientific">Cordylochernes scorpioides</name>
    <dbReference type="NCBI Taxonomy" id="51811"/>
    <lineage>
        <taxon>Eukaryota</taxon>
        <taxon>Metazoa</taxon>
        <taxon>Ecdysozoa</taxon>
        <taxon>Arthropoda</taxon>
        <taxon>Chelicerata</taxon>
        <taxon>Arachnida</taxon>
        <taxon>Pseudoscorpiones</taxon>
        <taxon>Cheliferoidea</taxon>
        <taxon>Chernetidae</taxon>
        <taxon>Cordylochernes</taxon>
    </lineage>
</organism>